<comment type="subcellular location">
    <subcellularLocation>
        <location evidence="1">Cell membrane</location>
        <topology evidence="1">Multi-pass membrane protein</topology>
    </subcellularLocation>
</comment>
<dbReference type="EMBL" id="NGJS01000002">
    <property type="protein sequence ID" value="RSU00302.1"/>
    <property type="molecule type" value="Genomic_DNA"/>
</dbReference>
<sequence length="231" mass="25874">MLESHYEIAEVREEMDQLMKAMNVDHFYSYITQTGLMLIDQKTNDVKMISIKNYSYNFEKMGHIKESVNAFLKNEISEEELYDKFKKIESKTYAFSYPIQVLSAGVICGAMYVLINSLTVTALLSFVIGIVAYSVYLILEKYISIKTFSVFLYSSFISIIAVVLFKNNVTSDSFSLVLSCIMPLLPGATLVNSIRASINGDYLTGLSMAADAINVSLMLGIPVAFILTNLM</sequence>
<feature type="transmembrane region" description="Helical" evidence="7">
    <location>
        <begin position="150"/>
        <end position="167"/>
    </location>
</feature>
<dbReference type="GO" id="GO:0005886">
    <property type="term" value="C:plasma membrane"/>
    <property type="evidence" value="ECO:0007669"/>
    <property type="project" value="UniProtKB-SubCell"/>
</dbReference>
<evidence type="ECO:0000256" key="2">
    <source>
        <dbReference type="ARBA" id="ARBA00022475"/>
    </source>
</evidence>
<protein>
    <recommendedName>
        <fullName evidence="8">Threonine/serine exporter-like N-terminal domain-containing protein</fullName>
    </recommendedName>
</protein>
<comment type="similarity">
    <text evidence="6">Belongs to the ThrE exporter (TC 2.A.79) family.</text>
</comment>
<evidence type="ECO:0000256" key="5">
    <source>
        <dbReference type="ARBA" id="ARBA00023136"/>
    </source>
</evidence>
<feature type="transmembrane region" description="Helical" evidence="7">
    <location>
        <begin position="120"/>
        <end position="138"/>
    </location>
</feature>
<keyword evidence="3 7" id="KW-0812">Transmembrane</keyword>
<feature type="domain" description="Threonine/serine exporter-like N-terminal" evidence="8">
    <location>
        <begin position="1"/>
        <end position="227"/>
    </location>
</feature>
<dbReference type="PANTHER" id="PTHR34390:SF2">
    <property type="entry name" value="SUCCINATE TRANSPORTER SUBUNIT YJJP-RELATED"/>
    <property type="match status" value="1"/>
</dbReference>
<dbReference type="PANTHER" id="PTHR34390">
    <property type="entry name" value="UPF0442 PROTEIN YJJB-RELATED"/>
    <property type="match status" value="1"/>
</dbReference>
<evidence type="ECO:0000313" key="10">
    <source>
        <dbReference type="Proteomes" id="UP000287857"/>
    </source>
</evidence>
<keyword evidence="5 7" id="KW-0472">Membrane</keyword>
<evidence type="ECO:0000256" key="7">
    <source>
        <dbReference type="SAM" id="Phobius"/>
    </source>
</evidence>
<dbReference type="InterPro" id="IPR010619">
    <property type="entry name" value="ThrE-like_N"/>
</dbReference>
<gene>
    <name evidence="9" type="ORF">CBF37_02945</name>
</gene>
<keyword evidence="4 7" id="KW-1133">Transmembrane helix</keyword>
<dbReference type="AlphaFoldDB" id="A0A430A1Q2"/>
<evidence type="ECO:0000256" key="6">
    <source>
        <dbReference type="ARBA" id="ARBA00034125"/>
    </source>
</evidence>
<name>A0A430A1Q2_9ENTE</name>
<dbReference type="OrthoDB" id="9813917at2"/>
<dbReference type="GO" id="GO:0022857">
    <property type="term" value="F:transmembrane transporter activity"/>
    <property type="evidence" value="ECO:0007669"/>
    <property type="project" value="InterPro"/>
</dbReference>
<accession>A0A430A1Q2</accession>
<evidence type="ECO:0000256" key="1">
    <source>
        <dbReference type="ARBA" id="ARBA00004651"/>
    </source>
</evidence>
<comment type="caution">
    <text evidence="9">The sequence shown here is derived from an EMBL/GenBank/DDBJ whole genome shotgun (WGS) entry which is preliminary data.</text>
</comment>
<evidence type="ECO:0000259" key="8">
    <source>
        <dbReference type="Pfam" id="PF06738"/>
    </source>
</evidence>
<proteinExistence type="inferred from homology"/>
<dbReference type="InterPro" id="IPR050539">
    <property type="entry name" value="ThrE_Dicarb/AminoAcid_Exp"/>
</dbReference>
<feature type="transmembrane region" description="Helical" evidence="7">
    <location>
        <begin position="203"/>
        <end position="227"/>
    </location>
</feature>
<feature type="transmembrane region" description="Helical" evidence="7">
    <location>
        <begin position="173"/>
        <end position="191"/>
    </location>
</feature>
<evidence type="ECO:0000256" key="4">
    <source>
        <dbReference type="ARBA" id="ARBA00022989"/>
    </source>
</evidence>
<dbReference type="GO" id="GO:0015744">
    <property type="term" value="P:succinate transport"/>
    <property type="evidence" value="ECO:0007669"/>
    <property type="project" value="TreeGrafter"/>
</dbReference>
<feature type="transmembrane region" description="Helical" evidence="7">
    <location>
        <begin position="94"/>
        <end position="114"/>
    </location>
</feature>
<keyword evidence="2" id="KW-1003">Cell membrane</keyword>
<dbReference type="Pfam" id="PF06738">
    <property type="entry name" value="ThrE"/>
    <property type="match status" value="1"/>
</dbReference>
<evidence type="ECO:0000256" key="3">
    <source>
        <dbReference type="ARBA" id="ARBA00022692"/>
    </source>
</evidence>
<organism evidence="9 10">
    <name type="scientific">Vagococcus vulneris</name>
    <dbReference type="NCBI Taxonomy" id="1977869"/>
    <lineage>
        <taxon>Bacteria</taxon>
        <taxon>Bacillati</taxon>
        <taxon>Bacillota</taxon>
        <taxon>Bacilli</taxon>
        <taxon>Lactobacillales</taxon>
        <taxon>Enterococcaceae</taxon>
        <taxon>Vagococcus</taxon>
    </lineage>
</organism>
<reference evidence="9 10" key="1">
    <citation type="submission" date="2017-05" db="EMBL/GenBank/DDBJ databases">
        <title>Vagococcus spp. assemblies.</title>
        <authorList>
            <person name="Gulvik C.A."/>
        </authorList>
    </citation>
    <scope>NUCLEOTIDE SEQUENCE [LARGE SCALE GENOMIC DNA]</scope>
    <source>
        <strain evidence="9 10">SS1995</strain>
    </source>
</reference>
<evidence type="ECO:0000313" key="9">
    <source>
        <dbReference type="EMBL" id="RSU00302.1"/>
    </source>
</evidence>
<keyword evidence="10" id="KW-1185">Reference proteome</keyword>
<dbReference type="Proteomes" id="UP000287857">
    <property type="component" value="Unassembled WGS sequence"/>
</dbReference>